<comment type="caution">
    <text evidence="2">The sequence shown here is derived from an EMBL/GenBank/DDBJ whole genome shotgun (WGS) entry which is preliminary data.</text>
</comment>
<evidence type="ECO:0000313" key="2">
    <source>
        <dbReference type="EMBL" id="MFN6550340.1"/>
    </source>
</evidence>
<dbReference type="PANTHER" id="PTHR43355">
    <property type="entry name" value="FLAVIN REDUCTASE (NADPH)"/>
    <property type="match status" value="1"/>
</dbReference>
<dbReference type="RefSeq" id="WP_409549176.1">
    <property type="nucleotide sequence ID" value="NZ_JBKBDE010000002.1"/>
</dbReference>
<dbReference type="Gene3D" id="3.40.50.720">
    <property type="entry name" value="NAD(P)-binding Rossmann-like Domain"/>
    <property type="match status" value="1"/>
</dbReference>
<feature type="domain" description="NAD(P)-binding" evidence="1">
    <location>
        <begin position="7"/>
        <end position="198"/>
    </location>
</feature>
<dbReference type="Pfam" id="PF13460">
    <property type="entry name" value="NAD_binding_10"/>
    <property type="match status" value="1"/>
</dbReference>
<dbReference type="SUPFAM" id="SSF51735">
    <property type="entry name" value="NAD(P)-binding Rossmann-fold domains"/>
    <property type="match status" value="1"/>
</dbReference>
<proteinExistence type="predicted"/>
<name>A0ABW9LR56_9MYCO</name>
<dbReference type="PANTHER" id="PTHR43355:SF2">
    <property type="entry name" value="FLAVIN REDUCTASE (NADPH)"/>
    <property type="match status" value="1"/>
</dbReference>
<dbReference type="InterPro" id="IPR051606">
    <property type="entry name" value="Polyketide_Oxido-like"/>
</dbReference>
<sequence length="265" mass="28482">MKVTVFGASGPTGKLLTARVLADGHDVVAMARRPTMFPVTADRLRVVGGDATSPEDVSAAIAGSDAVVSVLGASFSRHPIHLYSASAQAICAAVARVGTGRLIVTSSAVLSDWTDPEWGWAERTVARQILGRLGRTLYADMARMESIVSASGVDWTIMRPLGLANLDPPTTYRIAEDHVAGRQTARRDLAAAIVDQLTRTDYHRKAVAVATTNRHQSVAQTIWREGIKPNLLAALHRSRAGSHSGREKVTQCPIRTTTLTSEIRR</sequence>
<organism evidence="2 3">
    <name type="scientific">Mycolicibacterium septicum</name>
    <dbReference type="NCBI Taxonomy" id="98668"/>
    <lineage>
        <taxon>Bacteria</taxon>
        <taxon>Bacillati</taxon>
        <taxon>Actinomycetota</taxon>
        <taxon>Actinomycetes</taxon>
        <taxon>Mycobacteriales</taxon>
        <taxon>Mycobacteriaceae</taxon>
        <taxon>Mycolicibacterium</taxon>
    </lineage>
</organism>
<dbReference type="Proteomes" id="UP001635817">
    <property type="component" value="Unassembled WGS sequence"/>
</dbReference>
<accession>A0ABW9LR56</accession>
<protein>
    <submittedName>
        <fullName evidence="2">NAD(P)-dependent oxidoreductase</fullName>
    </submittedName>
</protein>
<dbReference type="InterPro" id="IPR036291">
    <property type="entry name" value="NAD(P)-bd_dom_sf"/>
</dbReference>
<gene>
    <name evidence="2" type="ORF">ACK4CP_08060</name>
</gene>
<evidence type="ECO:0000313" key="3">
    <source>
        <dbReference type="Proteomes" id="UP001635817"/>
    </source>
</evidence>
<dbReference type="InterPro" id="IPR016040">
    <property type="entry name" value="NAD(P)-bd_dom"/>
</dbReference>
<keyword evidence="3" id="KW-1185">Reference proteome</keyword>
<reference evidence="2 3" key="1">
    <citation type="submission" date="2024-12" db="EMBL/GenBank/DDBJ databases">
        <title>The coexistence of Mycolicibacterium septicum and Mycolicibacterium nivoides in clinical samples.</title>
        <authorList>
            <person name="Wang C."/>
            <person name="Feng Y."/>
            <person name="Zong Z."/>
        </authorList>
    </citation>
    <scope>NUCLEOTIDE SEQUENCE [LARGE SCALE GENOMIC DNA]</scope>
    <source>
        <strain evidence="2 3">120310</strain>
    </source>
</reference>
<dbReference type="EMBL" id="JBKBDE010000002">
    <property type="protein sequence ID" value="MFN6550340.1"/>
    <property type="molecule type" value="Genomic_DNA"/>
</dbReference>
<evidence type="ECO:0000259" key="1">
    <source>
        <dbReference type="Pfam" id="PF13460"/>
    </source>
</evidence>